<reference evidence="2 3" key="1">
    <citation type="journal article" date="2013" name="Proc. Natl. Acad. Sci. U.S.A.">
        <title>The king cobra genome reveals dynamic gene evolution and adaptation in the snake venom system.</title>
        <authorList>
            <person name="Vonk F.J."/>
            <person name="Casewell N.R."/>
            <person name="Henkel C.V."/>
            <person name="Heimberg A.M."/>
            <person name="Jansen H.J."/>
            <person name="McCleary R.J."/>
            <person name="Kerkkamp H.M."/>
            <person name="Vos R.A."/>
            <person name="Guerreiro I."/>
            <person name="Calvete J.J."/>
            <person name="Wuster W."/>
            <person name="Woods A.E."/>
            <person name="Logan J.M."/>
            <person name="Harrison R.A."/>
            <person name="Castoe T.A."/>
            <person name="de Koning A.P."/>
            <person name="Pollock D.D."/>
            <person name="Yandell M."/>
            <person name="Calderon D."/>
            <person name="Renjifo C."/>
            <person name="Currier R.B."/>
            <person name="Salgado D."/>
            <person name="Pla D."/>
            <person name="Sanz L."/>
            <person name="Hyder A.S."/>
            <person name="Ribeiro J.M."/>
            <person name="Arntzen J.W."/>
            <person name="van den Thillart G.E."/>
            <person name="Boetzer M."/>
            <person name="Pirovano W."/>
            <person name="Dirks R.P."/>
            <person name="Spaink H.P."/>
            <person name="Duboule D."/>
            <person name="McGlinn E."/>
            <person name="Kini R.M."/>
            <person name="Richardson M.K."/>
        </authorList>
    </citation>
    <scope>NUCLEOTIDE SEQUENCE</scope>
    <source>
        <tissue evidence="2">Blood</tissue>
    </source>
</reference>
<feature type="non-terminal residue" evidence="2">
    <location>
        <position position="1"/>
    </location>
</feature>
<feature type="region of interest" description="Disordered" evidence="1">
    <location>
        <begin position="129"/>
        <end position="150"/>
    </location>
</feature>
<sequence>MERREGGRRREEDGKEGGREGGRDGEEKEKERRKERWKEGKKEGKIEGKKEGNKKMERREGGRSREEDGKEGEREEGIFKKEERKRGKTESDWLKVTQLSRCLRPVLEANPEPPSKFWTAGLLQVGERHQASNRETVSSKPPVALPASGAHPCALASWSSHMQERRKPEEQLPGKRTRARELLFQFPVLPHMRTRTPVFGTRCRKGSPTLA</sequence>
<gene>
    <name evidence="2" type="primary">CNGB1</name>
    <name evidence="2" type="ORF">L345_17288</name>
</gene>
<feature type="region of interest" description="Disordered" evidence="1">
    <location>
        <begin position="1"/>
        <end position="95"/>
    </location>
</feature>
<keyword evidence="3" id="KW-1185">Reference proteome</keyword>
<accession>V8N561</accession>
<feature type="compositionally biased region" description="Basic and acidic residues" evidence="1">
    <location>
        <begin position="1"/>
        <end position="93"/>
    </location>
</feature>
<dbReference type="AlphaFoldDB" id="V8N561"/>
<name>V8N561_OPHHA</name>
<evidence type="ECO:0000313" key="2">
    <source>
        <dbReference type="EMBL" id="ETE57001.1"/>
    </source>
</evidence>
<protein>
    <submittedName>
        <fullName evidence="2">Cyclic nucleotide-gated cation channel beta-1</fullName>
    </submittedName>
</protein>
<dbReference type="EMBL" id="AZIM01010478">
    <property type="protein sequence ID" value="ETE57001.1"/>
    <property type="molecule type" value="Genomic_DNA"/>
</dbReference>
<comment type="caution">
    <text evidence="2">The sequence shown here is derived from an EMBL/GenBank/DDBJ whole genome shotgun (WGS) entry which is preliminary data.</text>
</comment>
<proteinExistence type="predicted"/>
<evidence type="ECO:0000313" key="3">
    <source>
        <dbReference type="Proteomes" id="UP000018936"/>
    </source>
</evidence>
<evidence type="ECO:0000256" key="1">
    <source>
        <dbReference type="SAM" id="MobiDB-lite"/>
    </source>
</evidence>
<dbReference type="Proteomes" id="UP000018936">
    <property type="component" value="Unassembled WGS sequence"/>
</dbReference>
<organism evidence="2 3">
    <name type="scientific">Ophiophagus hannah</name>
    <name type="common">King cobra</name>
    <name type="synonym">Naja hannah</name>
    <dbReference type="NCBI Taxonomy" id="8665"/>
    <lineage>
        <taxon>Eukaryota</taxon>
        <taxon>Metazoa</taxon>
        <taxon>Chordata</taxon>
        <taxon>Craniata</taxon>
        <taxon>Vertebrata</taxon>
        <taxon>Euteleostomi</taxon>
        <taxon>Lepidosauria</taxon>
        <taxon>Squamata</taxon>
        <taxon>Bifurcata</taxon>
        <taxon>Unidentata</taxon>
        <taxon>Episquamata</taxon>
        <taxon>Toxicofera</taxon>
        <taxon>Serpentes</taxon>
        <taxon>Colubroidea</taxon>
        <taxon>Elapidae</taxon>
        <taxon>Elapinae</taxon>
        <taxon>Ophiophagus</taxon>
    </lineage>
</organism>